<proteinExistence type="predicted"/>
<dbReference type="EMBL" id="FZNQ01000007">
    <property type="protein sequence ID" value="SNR45701.1"/>
    <property type="molecule type" value="Genomic_DNA"/>
</dbReference>
<evidence type="ECO:0008006" key="3">
    <source>
        <dbReference type="Google" id="ProtNLM"/>
    </source>
</evidence>
<sequence length="45" mass="4632">MAIQESSTFDCPSCDMKAPSTAVPYDPLGYVVCPACAYSGGPEDG</sequence>
<organism evidence="1 2">
    <name type="scientific">Halorubrum vacuolatum</name>
    <name type="common">Natronobacterium vacuolatum</name>
    <dbReference type="NCBI Taxonomy" id="63740"/>
    <lineage>
        <taxon>Archaea</taxon>
        <taxon>Methanobacteriati</taxon>
        <taxon>Methanobacteriota</taxon>
        <taxon>Stenosarchaea group</taxon>
        <taxon>Halobacteria</taxon>
        <taxon>Halobacteriales</taxon>
        <taxon>Haloferacaceae</taxon>
        <taxon>Halorubrum</taxon>
    </lineage>
</organism>
<dbReference type="OrthoDB" id="338670at2157"/>
<accession>A0A238WH96</accession>
<evidence type="ECO:0000313" key="2">
    <source>
        <dbReference type="Proteomes" id="UP000198397"/>
    </source>
</evidence>
<dbReference type="AlphaFoldDB" id="A0A238WH96"/>
<evidence type="ECO:0000313" key="1">
    <source>
        <dbReference type="EMBL" id="SNR45701.1"/>
    </source>
</evidence>
<reference evidence="1 2" key="1">
    <citation type="submission" date="2017-06" db="EMBL/GenBank/DDBJ databases">
        <authorList>
            <person name="Kim H.J."/>
            <person name="Triplett B.A."/>
        </authorList>
    </citation>
    <scope>NUCLEOTIDE SEQUENCE [LARGE SCALE GENOMIC DNA]</scope>
    <source>
        <strain evidence="1 2">DSM 8800</strain>
    </source>
</reference>
<name>A0A238WH96_HALVU</name>
<dbReference type="RefSeq" id="WP_179213624.1">
    <property type="nucleotide sequence ID" value="NZ_FZNQ01000007.1"/>
</dbReference>
<dbReference type="Proteomes" id="UP000198397">
    <property type="component" value="Unassembled WGS sequence"/>
</dbReference>
<protein>
    <recommendedName>
        <fullName evidence="3">Small CPxCG-related zinc finger protein</fullName>
    </recommendedName>
</protein>
<gene>
    <name evidence="1" type="ORF">SAMN06264855_107142</name>
</gene>
<keyword evidence="2" id="KW-1185">Reference proteome</keyword>